<dbReference type="SUPFAM" id="SSF52091">
    <property type="entry name" value="SpoIIaa-like"/>
    <property type="match status" value="1"/>
</dbReference>
<sequence>MLPGGVPGLAPHDHFCFVYDRDADARRAVLDYTVAGLARRERVWVLTAGDQPTAPIGDDLRAAGLPLDDLVDRGMLVLGSAAEAYREDDADRRLDRVAEAARSAVAEGFAGLRVYAETQPVLGRPGAVAAWPALELRADLLIKRIPLTAVCAYDARRWARRDLLLAASVHSRRTPDHRAFSLHGGRDGAMRLSGDVDFLAADQVYRLLVEAAPGRPTAVLDVSGVTLIDVKAARGIGLACEAIAARCGPTVVRGASALLHDIWRPYTWSRLFPNVVLRD</sequence>
<dbReference type="Pfam" id="PF14417">
    <property type="entry name" value="MEDS"/>
    <property type="match status" value="1"/>
</dbReference>
<reference evidence="3" key="1">
    <citation type="journal article" date="2019" name="Int. J. Syst. Evol. Microbiol.">
        <title>The Global Catalogue of Microorganisms (GCM) 10K type strain sequencing project: providing services to taxonomists for standard genome sequencing and annotation.</title>
        <authorList>
            <consortium name="The Broad Institute Genomics Platform"/>
            <consortium name="The Broad Institute Genome Sequencing Center for Infectious Disease"/>
            <person name="Wu L."/>
            <person name="Ma J."/>
        </authorList>
    </citation>
    <scope>NUCLEOTIDE SEQUENCE [LARGE SCALE GENOMIC DNA]</scope>
    <source>
        <strain evidence="3">XZYJT-10</strain>
    </source>
</reference>
<dbReference type="InterPro" id="IPR036513">
    <property type="entry name" value="STAS_dom_sf"/>
</dbReference>
<proteinExistence type="predicted"/>
<feature type="domain" description="STAS" evidence="1">
    <location>
        <begin position="190"/>
        <end position="236"/>
    </location>
</feature>
<gene>
    <name evidence="2" type="ORF">ACFQS1_00670</name>
</gene>
<evidence type="ECO:0000313" key="3">
    <source>
        <dbReference type="Proteomes" id="UP001596548"/>
    </source>
</evidence>
<dbReference type="InterPro" id="IPR002645">
    <property type="entry name" value="STAS_dom"/>
</dbReference>
<organism evidence="2 3">
    <name type="scientific">Paractinoplanes rhizophilus</name>
    <dbReference type="NCBI Taxonomy" id="1416877"/>
    <lineage>
        <taxon>Bacteria</taxon>
        <taxon>Bacillati</taxon>
        <taxon>Actinomycetota</taxon>
        <taxon>Actinomycetes</taxon>
        <taxon>Micromonosporales</taxon>
        <taxon>Micromonosporaceae</taxon>
        <taxon>Paractinoplanes</taxon>
    </lineage>
</organism>
<dbReference type="PROSITE" id="PS50801">
    <property type="entry name" value="STAS"/>
    <property type="match status" value="1"/>
</dbReference>
<dbReference type="EMBL" id="JBHTBJ010000001">
    <property type="protein sequence ID" value="MFC7272477.1"/>
    <property type="molecule type" value="Genomic_DNA"/>
</dbReference>
<protein>
    <submittedName>
        <fullName evidence="2">MEDS domain-containing protein</fullName>
    </submittedName>
</protein>
<evidence type="ECO:0000259" key="1">
    <source>
        <dbReference type="PROSITE" id="PS50801"/>
    </source>
</evidence>
<evidence type="ECO:0000313" key="2">
    <source>
        <dbReference type="EMBL" id="MFC7272477.1"/>
    </source>
</evidence>
<dbReference type="Pfam" id="PF13466">
    <property type="entry name" value="STAS_2"/>
    <property type="match status" value="1"/>
</dbReference>
<name>A0ABW2HJA2_9ACTN</name>
<dbReference type="InterPro" id="IPR025847">
    <property type="entry name" value="MEDS_domain"/>
</dbReference>
<dbReference type="RefSeq" id="WP_378963862.1">
    <property type="nucleotide sequence ID" value="NZ_JBHTBJ010000001.1"/>
</dbReference>
<dbReference type="Gene3D" id="3.30.750.24">
    <property type="entry name" value="STAS domain"/>
    <property type="match status" value="1"/>
</dbReference>
<accession>A0ABW2HJA2</accession>
<comment type="caution">
    <text evidence="2">The sequence shown here is derived from an EMBL/GenBank/DDBJ whole genome shotgun (WGS) entry which is preliminary data.</text>
</comment>
<dbReference type="Proteomes" id="UP001596548">
    <property type="component" value="Unassembled WGS sequence"/>
</dbReference>
<dbReference type="InterPro" id="IPR058548">
    <property type="entry name" value="MlaB-like_STAS"/>
</dbReference>
<keyword evidence="3" id="KW-1185">Reference proteome</keyword>